<dbReference type="EMBL" id="JAPVOI010000004">
    <property type="protein sequence ID" value="MCZ4092358.1"/>
    <property type="molecule type" value="Genomic_DNA"/>
</dbReference>
<evidence type="ECO:0000313" key="2">
    <source>
        <dbReference type="Proteomes" id="UP001079430"/>
    </source>
</evidence>
<dbReference type="Proteomes" id="UP001079430">
    <property type="component" value="Unassembled WGS sequence"/>
</dbReference>
<evidence type="ECO:0000313" key="1">
    <source>
        <dbReference type="EMBL" id="MCZ4092358.1"/>
    </source>
</evidence>
<dbReference type="RefSeq" id="WP_269282665.1">
    <property type="nucleotide sequence ID" value="NZ_JAPVOI010000004.1"/>
</dbReference>
<gene>
    <name evidence="1" type="ORF">O3W52_20495</name>
</gene>
<organism evidence="1 2">
    <name type="scientific">Sinorhizobium psoraleae</name>
    <dbReference type="NCBI Taxonomy" id="520838"/>
    <lineage>
        <taxon>Bacteria</taxon>
        <taxon>Pseudomonadati</taxon>
        <taxon>Pseudomonadota</taxon>
        <taxon>Alphaproteobacteria</taxon>
        <taxon>Hyphomicrobiales</taxon>
        <taxon>Rhizobiaceae</taxon>
        <taxon>Sinorhizobium/Ensifer group</taxon>
        <taxon>Sinorhizobium</taxon>
    </lineage>
</organism>
<accession>A0ABT4KK84</accession>
<name>A0ABT4KK84_9HYPH</name>
<keyword evidence="2" id="KW-1185">Reference proteome</keyword>
<protein>
    <submittedName>
        <fullName evidence="1">Uncharacterized protein</fullName>
    </submittedName>
</protein>
<sequence length="126" mass="14026">MPSEIERVARAIDSAWWTWADVHYSDDIPGDRLAKQRSLDRAKAAIEVIRPAPADAEVVERLCKALEAAETYVIDGVTTAKQNLEMNAAYPARKPRYEAELQEARDIYAECQAARRAALAAAKDKP</sequence>
<proteinExistence type="predicted"/>
<reference evidence="1" key="1">
    <citation type="submission" date="2022-10" db="EMBL/GenBank/DDBJ databases">
        <title>Whole genome sequencing of three plant growth promoting bacteria isolated from Vachellia tortilis subsp. raddiana in Morocco.</title>
        <authorList>
            <person name="Hnini M."/>
            <person name="Zouagui R."/>
            <person name="Zouagui H."/>
            <person name="Chemao Elfihri M.-W."/>
            <person name="Ibrahimi A."/>
            <person name="Sbabou L."/>
            <person name="Aurag J."/>
        </authorList>
    </citation>
    <scope>NUCLEOTIDE SEQUENCE</scope>
    <source>
        <strain evidence="1">LMR678</strain>
    </source>
</reference>
<comment type="caution">
    <text evidence="1">The sequence shown here is derived from an EMBL/GenBank/DDBJ whole genome shotgun (WGS) entry which is preliminary data.</text>
</comment>